<evidence type="ECO:0000313" key="1">
    <source>
        <dbReference type="EMBL" id="ATA67549.1"/>
    </source>
</evidence>
<dbReference type="RefSeq" id="WP_098028298.1">
    <property type="nucleotide sequence ID" value="NZ_CP022378.1"/>
</dbReference>
<accession>A0A286NTV6</accession>
<proteinExistence type="predicted"/>
<evidence type="ECO:0000313" key="2">
    <source>
        <dbReference type="Proteomes" id="UP000242855"/>
    </source>
</evidence>
<dbReference type="EMBL" id="CP022378">
    <property type="protein sequence ID" value="ATA67549.1"/>
    <property type="molecule type" value="Genomic_DNA"/>
</dbReference>
<dbReference type="AlphaFoldDB" id="A0A286NTV6"/>
<dbReference type="Proteomes" id="UP000242855">
    <property type="component" value="Chromosome"/>
</dbReference>
<sequence length="193" mass="22505">MFFIFSCKDKKQNEVSVSTIEAKIDTINEEELKKTEITVDTIRKFCTEDFYEIFNTNLIGVEASQETDEETPDYKRYAVDYADVCYSSELMAIKIEKEVITIFNYQYPEKLKKIQIMDCEVINDSLKIRTDSKEISEIIISKIKNVPVFSLTHEGEYVIEISKTERVRVSNFLIKEENLEYFGGIRDCGDFEG</sequence>
<dbReference type="KEGG" id="ccyn:CGC48_02230"/>
<dbReference type="GeneID" id="96780611"/>
<name>A0A286NTV6_9FLAO</name>
<reference evidence="1 2" key="1">
    <citation type="journal article" date="2017" name="Genome Announc.">
        <title>Twelve Complete Reference Genomes of Clinical Isolates in the Capnocytophaga Genus.</title>
        <authorList>
            <person name="Villarma A."/>
            <person name="Gulvik C.A."/>
            <person name="Rowe L.A."/>
            <person name="Sheth M."/>
            <person name="Juieng P."/>
            <person name="Nicholson A.C."/>
            <person name="Loparev V.N."/>
            <person name="McQuiston J.R."/>
        </authorList>
    </citation>
    <scope>NUCLEOTIDE SEQUENCE [LARGE SCALE GENOMIC DNA]</scope>
    <source>
        <strain evidence="1 2">G7591</strain>
    </source>
</reference>
<organism evidence="1 2">
    <name type="scientific">Capnocytophaga cynodegmi</name>
    <dbReference type="NCBI Taxonomy" id="28189"/>
    <lineage>
        <taxon>Bacteria</taxon>
        <taxon>Pseudomonadati</taxon>
        <taxon>Bacteroidota</taxon>
        <taxon>Flavobacteriia</taxon>
        <taxon>Flavobacteriales</taxon>
        <taxon>Flavobacteriaceae</taxon>
        <taxon>Capnocytophaga</taxon>
    </lineage>
</organism>
<protein>
    <submittedName>
        <fullName evidence="1">Uncharacterized protein</fullName>
    </submittedName>
</protein>
<gene>
    <name evidence="1" type="ORF">CGC48_02230</name>
</gene>